<gene>
    <name evidence="5" type="ORF">EC957_006476</name>
</gene>
<dbReference type="PROSITE" id="PS50088">
    <property type="entry name" value="ANK_REPEAT"/>
    <property type="match status" value="2"/>
</dbReference>
<evidence type="ECO:0008006" key="7">
    <source>
        <dbReference type="Google" id="ProtNLM"/>
    </source>
</evidence>
<dbReference type="InterPro" id="IPR002110">
    <property type="entry name" value="Ankyrin_rpt"/>
</dbReference>
<evidence type="ECO:0000313" key="6">
    <source>
        <dbReference type="Proteomes" id="UP000723463"/>
    </source>
</evidence>
<dbReference type="Pfam" id="PF12796">
    <property type="entry name" value="Ank_2"/>
    <property type="match status" value="1"/>
</dbReference>
<sequence>MSDDEGASNNELLVAACKQDNLDMLETVLSADASSFDVNHTDGLGNAALHYAARHGSTGCLEILLYYDGINVNVINRIEGETPLHKAAAYDDPEIALEMVQILVNGGATTTVQNKLKQTPADKAPSDTHAEVKVFLENAALGGKIDMRDIPPEDSDSDGVASDED</sequence>
<evidence type="ECO:0000256" key="2">
    <source>
        <dbReference type="ARBA" id="ARBA00023043"/>
    </source>
</evidence>
<keyword evidence="2 3" id="KW-0040">ANK repeat</keyword>
<proteinExistence type="predicted"/>
<evidence type="ECO:0000313" key="5">
    <source>
        <dbReference type="EMBL" id="KAF9551584.1"/>
    </source>
</evidence>
<dbReference type="Pfam" id="PF00023">
    <property type="entry name" value="Ank"/>
    <property type="match status" value="1"/>
</dbReference>
<keyword evidence="1" id="KW-0677">Repeat</keyword>
<dbReference type="PANTHER" id="PTHR24201">
    <property type="entry name" value="ANK_REP_REGION DOMAIN-CONTAINING PROTEIN"/>
    <property type="match status" value="1"/>
</dbReference>
<name>A0A9P6FI35_9FUNG</name>
<keyword evidence="6" id="KW-1185">Reference proteome</keyword>
<dbReference type="Proteomes" id="UP000723463">
    <property type="component" value="Unassembled WGS sequence"/>
</dbReference>
<comment type="caution">
    <text evidence="5">The sequence shown here is derived from an EMBL/GenBank/DDBJ whole genome shotgun (WGS) entry which is preliminary data.</text>
</comment>
<feature type="repeat" description="ANK" evidence="3">
    <location>
        <begin position="44"/>
        <end position="77"/>
    </location>
</feature>
<dbReference type="SMART" id="SM00248">
    <property type="entry name" value="ANK"/>
    <property type="match status" value="3"/>
</dbReference>
<protein>
    <recommendedName>
        <fullName evidence="7">Ankyrin</fullName>
    </recommendedName>
</protein>
<dbReference type="SUPFAM" id="SSF48403">
    <property type="entry name" value="Ankyrin repeat"/>
    <property type="match status" value="1"/>
</dbReference>
<feature type="compositionally biased region" description="Acidic residues" evidence="4">
    <location>
        <begin position="152"/>
        <end position="165"/>
    </location>
</feature>
<dbReference type="PROSITE" id="PS50297">
    <property type="entry name" value="ANK_REP_REGION"/>
    <property type="match status" value="1"/>
</dbReference>
<dbReference type="InterPro" id="IPR036770">
    <property type="entry name" value="Ankyrin_rpt-contain_sf"/>
</dbReference>
<dbReference type="Gene3D" id="1.25.40.20">
    <property type="entry name" value="Ankyrin repeat-containing domain"/>
    <property type="match status" value="2"/>
</dbReference>
<dbReference type="EMBL" id="JAAAXW010000003">
    <property type="protein sequence ID" value="KAF9551584.1"/>
    <property type="molecule type" value="Genomic_DNA"/>
</dbReference>
<dbReference type="InterPro" id="IPR050776">
    <property type="entry name" value="Ank_Repeat/CDKN_Inhibitor"/>
</dbReference>
<evidence type="ECO:0000256" key="3">
    <source>
        <dbReference type="PROSITE-ProRule" id="PRU00023"/>
    </source>
</evidence>
<organism evidence="5 6">
    <name type="scientific">Mortierella hygrophila</name>
    <dbReference type="NCBI Taxonomy" id="979708"/>
    <lineage>
        <taxon>Eukaryota</taxon>
        <taxon>Fungi</taxon>
        <taxon>Fungi incertae sedis</taxon>
        <taxon>Mucoromycota</taxon>
        <taxon>Mortierellomycotina</taxon>
        <taxon>Mortierellomycetes</taxon>
        <taxon>Mortierellales</taxon>
        <taxon>Mortierellaceae</taxon>
        <taxon>Mortierella</taxon>
    </lineage>
</organism>
<feature type="region of interest" description="Disordered" evidence="4">
    <location>
        <begin position="144"/>
        <end position="165"/>
    </location>
</feature>
<feature type="repeat" description="ANK" evidence="3">
    <location>
        <begin position="79"/>
        <end position="115"/>
    </location>
</feature>
<dbReference type="AlphaFoldDB" id="A0A9P6FI35"/>
<dbReference type="PANTHER" id="PTHR24201:SF15">
    <property type="entry name" value="ANKYRIN REPEAT DOMAIN-CONTAINING PROTEIN 66"/>
    <property type="match status" value="1"/>
</dbReference>
<accession>A0A9P6FI35</accession>
<evidence type="ECO:0000256" key="4">
    <source>
        <dbReference type="SAM" id="MobiDB-lite"/>
    </source>
</evidence>
<evidence type="ECO:0000256" key="1">
    <source>
        <dbReference type="ARBA" id="ARBA00022737"/>
    </source>
</evidence>
<reference evidence="5" key="1">
    <citation type="journal article" date="2020" name="Fungal Divers.">
        <title>Resolving the Mortierellaceae phylogeny through synthesis of multi-gene phylogenetics and phylogenomics.</title>
        <authorList>
            <person name="Vandepol N."/>
            <person name="Liber J."/>
            <person name="Desiro A."/>
            <person name="Na H."/>
            <person name="Kennedy M."/>
            <person name="Barry K."/>
            <person name="Grigoriev I.V."/>
            <person name="Miller A.N."/>
            <person name="O'Donnell K."/>
            <person name="Stajich J.E."/>
            <person name="Bonito G."/>
        </authorList>
    </citation>
    <scope>NUCLEOTIDE SEQUENCE</scope>
    <source>
        <strain evidence="5">NRRL 2591</strain>
    </source>
</reference>